<reference evidence="2 3" key="1">
    <citation type="submission" date="2019-08" db="EMBL/GenBank/DDBJ databases">
        <title>Whole genome of Aphis craccivora.</title>
        <authorList>
            <person name="Voronova N.V."/>
            <person name="Shulinski R.S."/>
            <person name="Bandarenka Y.V."/>
            <person name="Zhorov D.G."/>
            <person name="Warner D."/>
        </authorList>
    </citation>
    <scope>NUCLEOTIDE SEQUENCE [LARGE SCALE GENOMIC DNA]</scope>
    <source>
        <strain evidence="2">180601</strain>
        <tissue evidence="2">Whole Body</tissue>
    </source>
</reference>
<dbReference type="AlphaFoldDB" id="A0A6G0ZHF8"/>
<feature type="transmembrane region" description="Helical" evidence="1">
    <location>
        <begin position="72"/>
        <end position="89"/>
    </location>
</feature>
<protein>
    <submittedName>
        <fullName evidence="2">Uncharacterized protein</fullName>
    </submittedName>
</protein>
<accession>A0A6G0ZHF8</accession>
<dbReference type="EMBL" id="VUJU01000413">
    <property type="protein sequence ID" value="KAF0770581.1"/>
    <property type="molecule type" value="Genomic_DNA"/>
</dbReference>
<dbReference type="Proteomes" id="UP000478052">
    <property type="component" value="Unassembled WGS sequence"/>
</dbReference>
<evidence type="ECO:0000313" key="3">
    <source>
        <dbReference type="Proteomes" id="UP000478052"/>
    </source>
</evidence>
<proteinExistence type="predicted"/>
<evidence type="ECO:0000256" key="1">
    <source>
        <dbReference type="SAM" id="Phobius"/>
    </source>
</evidence>
<keyword evidence="3" id="KW-1185">Reference proteome</keyword>
<comment type="caution">
    <text evidence="2">The sequence shown here is derived from an EMBL/GenBank/DDBJ whole genome shotgun (WGS) entry which is preliminary data.</text>
</comment>
<evidence type="ECO:0000313" key="2">
    <source>
        <dbReference type="EMBL" id="KAF0770581.1"/>
    </source>
</evidence>
<name>A0A6G0ZHF8_APHCR</name>
<organism evidence="2 3">
    <name type="scientific">Aphis craccivora</name>
    <name type="common">Cowpea aphid</name>
    <dbReference type="NCBI Taxonomy" id="307492"/>
    <lineage>
        <taxon>Eukaryota</taxon>
        <taxon>Metazoa</taxon>
        <taxon>Ecdysozoa</taxon>
        <taxon>Arthropoda</taxon>
        <taxon>Hexapoda</taxon>
        <taxon>Insecta</taxon>
        <taxon>Pterygota</taxon>
        <taxon>Neoptera</taxon>
        <taxon>Paraneoptera</taxon>
        <taxon>Hemiptera</taxon>
        <taxon>Sternorrhyncha</taxon>
        <taxon>Aphidomorpha</taxon>
        <taxon>Aphidoidea</taxon>
        <taxon>Aphididae</taxon>
        <taxon>Aphidini</taxon>
        <taxon>Aphis</taxon>
        <taxon>Aphis</taxon>
    </lineage>
</organism>
<keyword evidence="1" id="KW-0472">Membrane</keyword>
<keyword evidence="1" id="KW-0812">Transmembrane</keyword>
<sequence>MYINIIIIIDYTYYYTHVDDNNNAVPPVWEIPHVTNLDGTRNYRRRADDHLSLDPREQGARPLFSLFPSEAIILYIEVYSLCIIIFVCIERRYIITPPSKSATTPGRFRHPSPTIYIYMHATRTVLQIRRAAAAGCALSGRRRLRRECCARVFIHSPPSHILVRSRRRLHRETRRRRRRERDTVILL</sequence>
<gene>
    <name evidence="2" type="ORF">FWK35_00002431</name>
</gene>
<keyword evidence="1" id="KW-1133">Transmembrane helix</keyword>